<comment type="caution">
    <text evidence="7">The sequence shown here is derived from an EMBL/GenBank/DDBJ whole genome shotgun (WGS) entry which is preliminary data.</text>
</comment>
<dbReference type="Gene3D" id="2.30.42.10">
    <property type="match status" value="1"/>
</dbReference>
<name>A0ABW0LPQ0_9BACI</name>
<gene>
    <name evidence="7" type="ORF">ACFPM4_17735</name>
</gene>
<dbReference type="PROSITE" id="PS50106">
    <property type="entry name" value="PDZ"/>
    <property type="match status" value="1"/>
</dbReference>
<evidence type="ECO:0000259" key="6">
    <source>
        <dbReference type="PROSITE" id="PS50106"/>
    </source>
</evidence>
<reference evidence="8" key="1">
    <citation type="journal article" date="2019" name="Int. J. Syst. Evol. Microbiol.">
        <title>The Global Catalogue of Microorganisms (GCM) 10K type strain sequencing project: providing services to taxonomists for standard genome sequencing and annotation.</title>
        <authorList>
            <consortium name="The Broad Institute Genomics Platform"/>
            <consortium name="The Broad Institute Genome Sequencing Center for Infectious Disease"/>
            <person name="Wu L."/>
            <person name="Ma J."/>
        </authorList>
    </citation>
    <scope>NUCLEOTIDE SEQUENCE [LARGE SCALE GENOMIC DNA]</scope>
    <source>
        <strain evidence="8">CGMCC 1.12237</strain>
    </source>
</reference>
<keyword evidence="2 5" id="KW-0645">Protease</keyword>
<dbReference type="RefSeq" id="WP_144923797.1">
    <property type="nucleotide sequence ID" value="NZ_JBHSMC010000028.1"/>
</dbReference>
<keyword evidence="3 5" id="KW-0378">Hydrolase</keyword>
<dbReference type="SUPFAM" id="SSF52096">
    <property type="entry name" value="ClpP/crotonase"/>
    <property type="match status" value="1"/>
</dbReference>
<dbReference type="InterPro" id="IPR055210">
    <property type="entry name" value="CtpA/B_N"/>
</dbReference>
<dbReference type="InterPro" id="IPR005151">
    <property type="entry name" value="Tail-specific_protease"/>
</dbReference>
<keyword evidence="4 5" id="KW-0720">Serine protease</keyword>
<dbReference type="InterPro" id="IPR029045">
    <property type="entry name" value="ClpP/crotonase-like_dom_sf"/>
</dbReference>
<dbReference type="Pfam" id="PF01471">
    <property type="entry name" value="PG_binding_1"/>
    <property type="match status" value="1"/>
</dbReference>
<evidence type="ECO:0000256" key="1">
    <source>
        <dbReference type="ARBA" id="ARBA00009179"/>
    </source>
</evidence>
<dbReference type="SMART" id="SM00228">
    <property type="entry name" value="PDZ"/>
    <property type="match status" value="1"/>
</dbReference>
<organism evidence="7 8">
    <name type="scientific">Lederbergia graminis</name>
    <dbReference type="NCBI Taxonomy" id="735518"/>
    <lineage>
        <taxon>Bacteria</taxon>
        <taxon>Bacillati</taxon>
        <taxon>Bacillota</taxon>
        <taxon>Bacilli</taxon>
        <taxon>Bacillales</taxon>
        <taxon>Bacillaceae</taxon>
        <taxon>Lederbergia</taxon>
    </lineage>
</organism>
<evidence type="ECO:0000256" key="4">
    <source>
        <dbReference type="ARBA" id="ARBA00022825"/>
    </source>
</evidence>
<evidence type="ECO:0000256" key="3">
    <source>
        <dbReference type="ARBA" id="ARBA00022801"/>
    </source>
</evidence>
<dbReference type="Proteomes" id="UP001596147">
    <property type="component" value="Unassembled WGS sequence"/>
</dbReference>
<dbReference type="Gene3D" id="3.30.750.44">
    <property type="match status" value="1"/>
</dbReference>
<dbReference type="EMBL" id="JBHSMC010000028">
    <property type="protein sequence ID" value="MFC5466568.1"/>
    <property type="molecule type" value="Genomic_DNA"/>
</dbReference>
<dbReference type="Pfam" id="PF13180">
    <property type="entry name" value="PDZ_2"/>
    <property type="match status" value="1"/>
</dbReference>
<dbReference type="NCBIfam" id="TIGR00225">
    <property type="entry name" value="prc"/>
    <property type="match status" value="1"/>
</dbReference>
<sequence>MNRKWVIIIAICSFLLGAGGVYGGLTWVAPLWADDADQLEVQVGDEDGLKGNLQKISHAYDIIRNAYVEKVEDEKLIQGAIQGMVGTLQDPYSVYMDAATTEQFNDSMDTSFDGIGAQISLKDGKLIIIAPIKNSPAEKAGIKAKDQITKIDGKSVDGLDAHQASLLIRGKKGTTVQLEIVRGDLANPLIFEITRDEIPLLTVYSEMKNNGDKNIGYIEITQFAKGTAKEFSTELKKLEKQGIEGLIIDVRGNPGGMLSSVEAIMRELVTGEKPYVQIEERSGKRVTYASDLKENKDYPISVLIDEGSASASEILAGALNEIEGYELIGEKTFGKGTVQQALPLDEHSQIKLTMAKWLTPNGNWIHGKGIEPTIEVQQPASFHVHSLQIEETLVKDMNNEKVKIAQNVLKALSFAPGRTDGYFDEQTEQAVRAFQSIHKLPITGQIDVKTALKMEEAIESKIQNEKNDLQLQVALKSFAK</sequence>
<dbReference type="Pfam" id="PF22694">
    <property type="entry name" value="CtpB_N-like"/>
    <property type="match status" value="1"/>
</dbReference>
<protein>
    <submittedName>
        <fullName evidence="7">S41 family peptidase</fullName>
    </submittedName>
</protein>
<dbReference type="Gene3D" id="1.10.101.10">
    <property type="entry name" value="PGBD-like superfamily/PGBD"/>
    <property type="match status" value="1"/>
</dbReference>
<dbReference type="CDD" id="cd07560">
    <property type="entry name" value="Peptidase_S41_CPP"/>
    <property type="match status" value="1"/>
</dbReference>
<dbReference type="SUPFAM" id="SSF50156">
    <property type="entry name" value="PDZ domain-like"/>
    <property type="match status" value="1"/>
</dbReference>
<dbReference type="SMART" id="SM00245">
    <property type="entry name" value="TSPc"/>
    <property type="match status" value="1"/>
</dbReference>
<dbReference type="InterPro" id="IPR036034">
    <property type="entry name" value="PDZ_sf"/>
</dbReference>
<dbReference type="PANTHER" id="PTHR32060">
    <property type="entry name" value="TAIL-SPECIFIC PROTEASE"/>
    <property type="match status" value="1"/>
</dbReference>
<dbReference type="SUPFAM" id="SSF47090">
    <property type="entry name" value="PGBD-like"/>
    <property type="match status" value="1"/>
</dbReference>
<evidence type="ECO:0000313" key="8">
    <source>
        <dbReference type="Proteomes" id="UP001596147"/>
    </source>
</evidence>
<dbReference type="InterPro" id="IPR002477">
    <property type="entry name" value="Peptidoglycan-bd-like"/>
</dbReference>
<dbReference type="CDD" id="cd06782">
    <property type="entry name" value="cpPDZ_CPP-like"/>
    <property type="match status" value="1"/>
</dbReference>
<proteinExistence type="inferred from homology"/>
<dbReference type="Gene3D" id="3.90.226.10">
    <property type="entry name" value="2-enoyl-CoA Hydratase, Chain A, domain 1"/>
    <property type="match status" value="1"/>
</dbReference>
<evidence type="ECO:0000256" key="2">
    <source>
        <dbReference type="ARBA" id="ARBA00022670"/>
    </source>
</evidence>
<dbReference type="InterPro" id="IPR036365">
    <property type="entry name" value="PGBD-like_sf"/>
</dbReference>
<keyword evidence="8" id="KW-1185">Reference proteome</keyword>
<accession>A0ABW0LPQ0</accession>
<dbReference type="InterPro" id="IPR036366">
    <property type="entry name" value="PGBDSf"/>
</dbReference>
<dbReference type="PANTHER" id="PTHR32060:SF29">
    <property type="entry name" value="CARBOXY-TERMINAL PROCESSING PROTEASE CTPB"/>
    <property type="match status" value="1"/>
</dbReference>
<dbReference type="InterPro" id="IPR001478">
    <property type="entry name" value="PDZ"/>
</dbReference>
<evidence type="ECO:0000313" key="7">
    <source>
        <dbReference type="EMBL" id="MFC5466568.1"/>
    </source>
</evidence>
<evidence type="ECO:0000256" key="5">
    <source>
        <dbReference type="RuleBase" id="RU004404"/>
    </source>
</evidence>
<feature type="domain" description="PDZ" evidence="6">
    <location>
        <begin position="93"/>
        <end position="169"/>
    </location>
</feature>
<dbReference type="Pfam" id="PF03572">
    <property type="entry name" value="Peptidase_S41"/>
    <property type="match status" value="1"/>
</dbReference>
<comment type="similarity">
    <text evidence="1 5">Belongs to the peptidase S41A family.</text>
</comment>
<dbReference type="InterPro" id="IPR004447">
    <property type="entry name" value="Peptidase_S41A"/>
</dbReference>